<evidence type="ECO:0000256" key="3">
    <source>
        <dbReference type="ARBA" id="ARBA00023125"/>
    </source>
</evidence>
<keyword evidence="2" id="KW-0805">Transcription regulation</keyword>
<evidence type="ECO:0000256" key="6">
    <source>
        <dbReference type="PROSITE-ProRule" id="PRU01091"/>
    </source>
</evidence>
<dbReference type="EMBL" id="VMNW02000001">
    <property type="protein sequence ID" value="KAA9166895.1"/>
    <property type="molecule type" value="Genomic_DNA"/>
</dbReference>
<accession>A0A5N0VKZ4</accession>
<dbReference type="InterPro" id="IPR011990">
    <property type="entry name" value="TPR-like_helical_dom_sf"/>
</dbReference>
<dbReference type="RefSeq" id="WP_144746458.1">
    <property type="nucleotide sequence ID" value="NZ_VMNW02000001.1"/>
</dbReference>
<sequence>MHYHLLGPVELSGPSGPVRLGGPKQRSVLAALLLDANRVVPDERLISLVWGSDPPASVRGQVQVYVSELRKLIGRNVIIRQSPGYLIEVAPGELDVHAFDEAVASARADLAAGLADSAADRFRAALALWRGPALGGVTEALAARESAGLHERQLAALEDYFDALLTSGQHVAAVRELLQAAEENPFRERLQAQLMLALHRSGRTSEALDVYGVTRARLVSELGVEPGRLLRDIQLQLLRADDRSQPAAPEVVTTVPRQLPADMPQFAGRAKDLALLNGLLADGNPRTATTVMVSGGAGVGKTTFAVHWAHQVRDRFPDGQLYVNLRAFDSSGAMVTPEEAVRGFLDALDVSAQVRTAGPAAQFELYRSLLADKRMLIVLDNAGSAAQVLPLLPHAPGCMTIVTSRNHLTGLVSDGGAYPVNLDLLPPEEVGDLLARRLGRCRVEAEPQAVQEISELCARLPLALAIVAARAATNPGFSMAALADELRAARGGLDAFDGGDPKTDVRAVFSWSYQAVSPEAARLFRLLGLHPGPHVSTPAAASLLGVPTREVHAPLAELTRANLLVERSPGRYTFHDLLRSYAIELTQAYDAEPERYDATRRMLDHYLQTAHTAARVLSPQREPIVLEPAWPGVHSEPMTDEQAGVWFAAEYPVLLALVSHAVEQGFDAHAWQLACALTNTFHHQGGHWLGELSTYQAALHGALRQGDPTGEAHSHRGLAVYYLAVDRTEDALAQLTRALDLFVQLGDRVYRGDVHQIIGWIHDRENRPEQCLHHMLSALELFRSTGHRLGEASALNNAGWTYARLGRYEQAIEHCELSLTIAETLDYVIGQAMTWDSLGFAHHELGRYERAVECYQKAISRYRRVRSRFYEARTLGRLAETQLAMEDATTARRTWREALRILEDLRAPGAREIRDRLETAGEPVRPVG</sequence>
<protein>
    <submittedName>
        <fullName evidence="8">Tetratricopeptide repeat protein</fullName>
    </submittedName>
</protein>
<dbReference type="GO" id="GO:0003677">
    <property type="term" value="F:DNA binding"/>
    <property type="evidence" value="ECO:0007669"/>
    <property type="project" value="UniProtKB-UniRule"/>
</dbReference>
<comment type="caution">
    <text evidence="8">The sequence shown here is derived from an EMBL/GenBank/DDBJ whole genome shotgun (WGS) entry which is preliminary data.</text>
</comment>
<evidence type="ECO:0000256" key="1">
    <source>
        <dbReference type="ARBA" id="ARBA00005820"/>
    </source>
</evidence>
<dbReference type="Gene3D" id="1.25.40.10">
    <property type="entry name" value="Tetratricopeptide repeat domain"/>
    <property type="match status" value="2"/>
</dbReference>
<reference evidence="8" key="1">
    <citation type="submission" date="2019-09" db="EMBL/GenBank/DDBJ databases">
        <authorList>
            <person name="Teo W.F.A."/>
            <person name="Duangmal K."/>
        </authorList>
    </citation>
    <scope>NUCLEOTIDE SEQUENCE [LARGE SCALE GENOMIC DNA]</scope>
    <source>
        <strain evidence="8">K81G1</strain>
    </source>
</reference>
<dbReference type="Gene3D" id="3.40.50.300">
    <property type="entry name" value="P-loop containing nucleotide triphosphate hydrolases"/>
    <property type="match status" value="1"/>
</dbReference>
<dbReference type="PANTHER" id="PTHR35807:SF1">
    <property type="entry name" value="TRANSCRIPTIONAL REGULATOR REDD"/>
    <property type="match status" value="1"/>
</dbReference>
<dbReference type="Pfam" id="PF03704">
    <property type="entry name" value="BTAD"/>
    <property type="match status" value="1"/>
</dbReference>
<evidence type="ECO:0000259" key="7">
    <source>
        <dbReference type="PROSITE" id="PS51755"/>
    </source>
</evidence>
<dbReference type="InterPro" id="IPR027417">
    <property type="entry name" value="P-loop_NTPase"/>
</dbReference>
<dbReference type="InterPro" id="IPR016032">
    <property type="entry name" value="Sig_transdc_resp-reg_C-effctor"/>
</dbReference>
<evidence type="ECO:0000313" key="8">
    <source>
        <dbReference type="EMBL" id="KAA9166895.1"/>
    </source>
</evidence>
<dbReference type="InterPro" id="IPR005158">
    <property type="entry name" value="BTAD"/>
</dbReference>
<feature type="repeat" description="TPR" evidence="5">
    <location>
        <begin position="832"/>
        <end position="865"/>
    </location>
</feature>
<gene>
    <name evidence="8" type="ORF">FPZ12_001505</name>
</gene>
<dbReference type="SMART" id="SM00382">
    <property type="entry name" value="AAA"/>
    <property type="match status" value="1"/>
</dbReference>
<keyword evidence="5" id="KW-0802">TPR repeat</keyword>
<keyword evidence="4" id="KW-0804">Transcription</keyword>
<dbReference type="SMART" id="SM01043">
    <property type="entry name" value="BTAD"/>
    <property type="match status" value="1"/>
</dbReference>
<dbReference type="InterPro" id="IPR003593">
    <property type="entry name" value="AAA+_ATPase"/>
</dbReference>
<dbReference type="GO" id="GO:0000160">
    <property type="term" value="P:phosphorelay signal transduction system"/>
    <property type="evidence" value="ECO:0007669"/>
    <property type="project" value="InterPro"/>
</dbReference>
<dbReference type="PANTHER" id="PTHR35807">
    <property type="entry name" value="TRANSCRIPTIONAL REGULATOR REDD-RELATED"/>
    <property type="match status" value="1"/>
</dbReference>
<dbReference type="CDD" id="cd15831">
    <property type="entry name" value="BTAD"/>
    <property type="match status" value="1"/>
</dbReference>
<dbReference type="InterPro" id="IPR036388">
    <property type="entry name" value="WH-like_DNA-bd_sf"/>
</dbReference>
<dbReference type="AlphaFoldDB" id="A0A5N0VKZ4"/>
<proteinExistence type="inferred from homology"/>
<evidence type="ECO:0000256" key="5">
    <source>
        <dbReference type="PROSITE-ProRule" id="PRU00339"/>
    </source>
</evidence>
<dbReference type="InterPro" id="IPR001867">
    <property type="entry name" value="OmpR/PhoB-type_DNA-bd"/>
</dbReference>
<organism evidence="8 9">
    <name type="scientific">Amycolatopsis acidicola</name>
    <dbReference type="NCBI Taxonomy" id="2596893"/>
    <lineage>
        <taxon>Bacteria</taxon>
        <taxon>Bacillati</taxon>
        <taxon>Actinomycetota</taxon>
        <taxon>Actinomycetes</taxon>
        <taxon>Pseudonocardiales</taxon>
        <taxon>Pseudonocardiaceae</taxon>
        <taxon>Amycolatopsis</taxon>
    </lineage>
</organism>
<dbReference type="Proteomes" id="UP000319769">
    <property type="component" value="Unassembled WGS sequence"/>
</dbReference>
<evidence type="ECO:0000256" key="2">
    <source>
        <dbReference type="ARBA" id="ARBA00023015"/>
    </source>
</evidence>
<dbReference type="Gene3D" id="1.10.10.10">
    <property type="entry name" value="Winged helix-like DNA-binding domain superfamily/Winged helix DNA-binding domain"/>
    <property type="match status" value="1"/>
</dbReference>
<dbReference type="SMART" id="SM00028">
    <property type="entry name" value="TPR"/>
    <property type="match status" value="5"/>
</dbReference>
<dbReference type="OrthoDB" id="3275754at2"/>
<dbReference type="SUPFAM" id="SSF48452">
    <property type="entry name" value="TPR-like"/>
    <property type="match status" value="2"/>
</dbReference>
<dbReference type="SUPFAM" id="SSF52540">
    <property type="entry name" value="P-loop containing nucleoside triphosphate hydrolases"/>
    <property type="match status" value="1"/>
</dbReference>
<keyword evidence="9" id="KW-1185">Reference proteome</keyword>
<dbReference type="PROSITE" id="PS51755">
    <property type="entry name" value="OMPR_PHOB"/>
    <property type="match status" value="1"/>
</dbReference>
<evidence type="ECO:0000256" key="4">
    <source>
        <dbReference type="ARBA" id="ARBA00023163"/>
    </source>
</evidence>
<dbReference type="PROSITE" id="PS50005">
    <property type="entry name" value="TPR"/>
    <property type="match status" value="1"/>
</dbReference>
<dbReference type="SMART" id="SM00862">
    <property type="entry name" value="Trans_reg_C"/>
    <property type="match status" value="1"/>
</dbReference>
<evidence type="ECO:0000313" key="9">
    <source>
        <dbReference type="Proteomes" id="UP000319769"/>
    </source>
</evidence>
<dbReference type="PRINTS" id="PR00364">
    <property type="entry name" value="DISEASERSIST"/>
</dbReference>
<dbReference type="Pfam" id="PF00486">
    <property type="entry name" value="Trans_reg_C"/>
    <property type="match status" value="1"/>
</dbReference>
<dbReference type="SUPFAM" id="SSF46894">
    <property type="entry name" value="C-terminal effector domain of the bipartite response regulators"/>
    <property type="match status" value="1"/>
</dbReference>
<comment type="similarity">
    <text evidence="1">Belongs to the AfsR/DnrI/RedD regulatory family.</text>
</comment>
<dbReference type="InterPro" id="IPR019734">
    <property type="entry name" value="TPR_rpt"/>
</dbReference>
<dbReference type="InterPro" id="IPR051677">
    <property type="entry name" value="AfsR-DnrI-RedD_regulator"/>
</dbReference>
<dbReference type="GO" id="GO:0043531">
    <property type="term" value="F:ADP binding"/>
    <property type="evidence" value="ECO:0007669"/>
    <property type="project" value="InterPro"/>
</dbReference>
<feature type="domain" description="OmpR/PhoB-type" evidence="7">
    <location>
        <begin position="1"/>
        <end position="89"/>
    </location>
</feature>
<dbReference type="GO" id="GO:0006355">
    <property type="term" value="P:regulation of DNA-templated transcription"/>
    <property type="evidence" value="ECO:0007669"/>
    <property type="project" value="InterPro"/>
</dbReference>
<name>A0A5N0VKZ4_9PSEU</name>
<feature type="DNA-binding region" description="OmpR/PhoB-type" evidence="6">
    <location>
        <begin position="1"/>
        <end position="89"/>
    </location>
</feature>
<keyword evidence="3 6" id="KW-0238">DNA-binding</keyword>
<dbReference type="Pfam" id="PF13424">
    <property type="entry name" value="TPR_12"/>
    <property type="match status" value="2"/>
</dbReference>